<protein>
    <submittedName>
        <fullName evidence="1">2-oxoacid dehydrogenase subunit E1</fullName>
    </submittedName>
</protein>
<dbReference type="SUPFAM" id="SSF52518">
    <property type="entry name" value="Thiamin diphosphate-binding fold (THDP-binding)"/>
    <property type="match status" value="1"/>
</dbReference>
<dbReference type="RefSeq" id="WP_235028337.1">
    <property type="nucleotide sequence ID" value="NZ_FCON02000027.1"/>
</dbReference>
<gene>
    <name evidence="1" type="ORF">AWB68_02973</name>
</gene>
<dbReference type="InterPro" id="IPR029061">
    <property type="entry name" value="THDP-binding"/>
</dbReference>
<keyword evidence="2" id="KW-1185">Reference proteome</keyword>
<dbReference type="Proteomes" id="UP000054770">
    <property type="component" value="Unassembled WGS sequence"/>
</dbReference>
<dbReference type="PANTHER" id="PTHR43825">
    <property type="entry name" value="PYRUVATE DEHYDROGENASE E1 COMPONENT"/>
    <property type="match status" value="1"/>
</dbReference>
<accession>A0A158IRY9</accession>
<dbReference type="AlphaFoldDB" id="A0A158IRY9"/>
<sequence length="120" mass="13312">MEAMPDKDPLETTDWLDALRAVQQHCGAERANYLLTRLVEGARRMGDYVPPALTTAYCNTIPADREAKSPGDRAIEHRIRSAIRWNAVAIILRANKESSELGGHIASFQSSALLYRSSKS</sequence>
<dbReference type="InterPro" id="IPR051157">
    <property type="entry name" value="PDH/Transketolase"/>
</dbReference>
<organism evidence="1 2">
    <name type="scientific">Caballeronia choica</name>
    <dbReference type="NCBI Taxonomy" id="326476"/>
    <lineage>
        <taxon>Bacteria</taxon>
        <taxon>Pseudomonadati</taxon>
        <taxon>Pseudomonadota</taxon>
        <taxon>Betaproteobacteria</taxon>
        <taxon>Burkholderiales</taxon>
        <taxon>Burkholderiaceae</taxon>
        <taxon>Caballeronia</taxon>
    </lineage>
</organism>
<dbReference type="Gene3D" id="3.40.50.970">
    <property type="match status" value="1"/>
</dbReference>
<comment type="caution">
    <text evidence="1">The sequence shown here is derived from an EMBL/GenBank/DDBJ whole genome shotgun (WGS) entry which is preliminary data.</text>
</comment>
<name>A0A158IRY9_9BURK</name>
<dbReference type="EMBL" id="FCON02000027">
    <property type="protein sequence ID" value="SAL59328.1"/>
    <property type="molecule type" value="Genomic_DNA"/>
</dbReference>
<evidence type="ECO:0000313" key="2">
    <source>
        <dbReference type="Proteomes" id="UP000054770"/>
    </source>
</evidence>
<evidence type="ECO:0000313" key="1">
    <source>
        <dbReference type="EMBL" id="SAL59328.1"/>
    </source>
</evidence>
<dbReference type="PANTHER" id="PTHR43825:SF3">
    <property type="entry name" value="PYRUVATE DEHYDROGENASE E1 COMPONENT"/>
    <property type="match status" value="1"/>
</dbReference>
<reference evidence="1" key="1">
    <citation type="submission" date="2016-01" db="EMBL/GenBank/DDBJ databases">
        <authorList>
            <person name="Peeters C."/>
        </authorList>
    </citation>
    <scope>NUCLEOTIDE SEQUENCE [LARGE SCALE GENOMIC DNA]</scope>
    <source>
        <strain evidence="1">LMG 22940</strain>
    </source>
</reference>
<proteinExistence type="predicted"/>